<protein>
    <submittedName>
        <fullName evidence="3">Uncharacterized protein</fullName>
    </submittedName>
</protein>
<keyword evidence="2" id="KW-0732">Signal</keyword>
<reference evidence="3 4" key="1">
    <citation type="submission" date="2017-10" db="EMBL/GenBank/DDBJ databases">
        <title>Paenichitinophaga pekingensis gen. nov., sp. nov., isolated from activated sludge.</title>
        <authorList>
            <person name="Jin D."/>
            <person name="Kong X."/>
            <person name="Deng Y."/>
            <person name="Bai Z."/>
        </authorList>
    </citation>
    <scope>NUCLEOTIDE SEQUENCE [LARGE SCALE GENOMIC DNA]</scope>
    <source>
        <strain evidence="3 4">13</strain>
    </source>
</reference>
<name>A0A291QYJ1_9BACT</name>
<feature type="chain" id="PRO_5012290532" evidence="2">
    <location>
        <begin position="26"/>
        <end position="132"/>
    </location>
</feature>
<evidence type="ECO:0000313" key="4">
    <source>
        <dbReference type="Proteomes" id="UP000220133"/>
    </source>
</evidence>
<evidence type="ECO:0000256" key="2">
    <source>
        <dbReference type="SAM" id="SignalP"/>
    </source>
</evidence>
<dbReference type="OrthoDB" id="1513123at2"/>
<organism evidence="3 4">
    <name type="scientific">Chitinophaga caeni</name>
    <dbReference type="NCBI Taxonomy" id="2029983"/>
    <lineage>
        <taxon>Bacteria</taxon>
        <taxon>Pseudomonadati</taxon>
        <taxon>Bacteroidota</taxon>
        <taxon>Chitinophagia</taxon>
        <taxon>Chitinophagales</taxon>
        <taxon>Chitinophagaceae</taxon>
        <taxon>Chitinophaga</taxon>
    </lineage>
</organism>
<evidence type="ECO:0000313" key="3">
    <source>
        <dbReference type="EMBL" id="ATL48981.1"/>
    </source>
</evidence>
<gene>
    <name evidence="3" type="ORF">COR50_18395</name>
</gene>
<sequence length="132" mass="14038">MKFNVLAICAILVATATVCVSQVDAAKNRASHSFVYSTSGTDITDPAFYTEVSFDDSDCPNDGALCALIIEDNDVYTLAEVIAQSKPMSWVGKPKVDDVSTGALGAKIQNELSTPGENLTPDGNGRVVYERD</sequence>
<accession>A0A291QYJ1</accession>
<dbReference type="EMBL" id="CP023777">
    <property type="protein sequence ID" value="ATL48981.1"/>
    <property type="molecule type" value="Genomic_DNA"/>
</dbReference>
<feature type="region of interest" description="Disordered" evidence="1">
    <location>
        <begin position="110"/>
        <end position="132"/>
    </location>
</feature>
<dbReference type="Proteomes" id="UP000220133">
    <property type="component" value="Chromosome"/>
</dbReference>
<dbReference type="KEGG" id="cbae:COR50_18395"/>
<dbReference type="AlphaFoldDB" id="A0A291QYJ1"/>
<proteinExistence type="predicted"/>
<evidence type="ECO:0000256" key="1">
    <source>
        <dbReference type="SAM" id="MobiDB-lite"/>
    </source>
</evidence>
<feature type="signal peptide" evidence="2">
    <location>
        <begin position="1"/>
        <end position="25"/>
    </location>
</feature>
<keyword evidence="4" id="KW-1185">Reference proteome</keyword>
<dbReference type="RefSeq" id="WP_098195349.1">
    <property type="nucleotide sequence ID" value="NZ_CP023777.1"/>
</dbReference>